<gene>
    <name evidence="12" type="ORF">FNV43_RR01823</name>
</gene>
<dbReference type="GO" id="GO:0005524">
    <property type="term" value="F:ATP binding"/>
    <property type="evidence" value="ECO:0007669"/>
    <property type="project" value="UniProtKB-KW"/>
</dbReference>
<evidence type="ECO:0000313" key="13">
    <source>
        <dbReference type="Proteomes" id="UP000796880"/>
    </source>
</evidence>
<dbReference type="GO" id="GO:0016020">
    <property type="term" value="C:membrane"/>
    <property type="evidence" value="ECO:0007669"/>
    <property type="project" value="TreeGrafter"/>
</dbReference>
<dbReference type="EC" id="6.2.1.3" evidence="8 10"/>
<feature type="domain" description="Cyclin-like" evidence="11">
    <location>
        <begin position="256"/>
        <end position="339"/>
    </location>
</feature>
<dbReference type="Gene3D" id="3.40.50.12780">
    <property type="entry name" value="N-terminal domain of ligase-like"/>
    <property type="match status" value="1"/>
</dbReference>
<dbReference type="SUPFAM" id="SSF47954">
    <property type="entry name" value="Cyclin-like"/>
    <property type="match status" value="2"/>
</dbReference>
<name>A0A8K0HR54_9ROSA</name>
<dbReference type="InterPro" id="IPR045311">
    <property type="entry name" value="LC-FACS_euk"/>
</dbReference>
<comment type="caution">
    <text evidence="12">The sequence shown here is derived from an EMBL/GenBank/DDBJ whole genome shotgun (WGS) entry which is preliminary data.</text>
</comment>
<dbReference type="PANTHER" id="PTHR43272">
    <property type="entry name" value="LONG-CHAIN-FATTY-ACID--COA LIGASE"/>
    <property type="match status" value="1"/>
</dbReference>
<dbReference type="UniPathway" id="UPA00199"/>
<comment type="similarity">
    <text evidence="9">Belongs to the cyclin family.</text>
</comment>
<evidence type="ECO:0000256" key="10">
    <source>
        <dbReference type="RuleBase" id="RU369030"/>
    </source>
</evidence>
<comment type="subunit">
    <text evidence="3">Interacts with the CDC2 protein kinase to form a serine/threonine kinase holoenzyme complex also known as maturation promoting factor (MPF). The cyclin subunit imparts substrate specificity to the complex.</text>
</comment>
<feature type="domain" description="Cyclin-like" evidence="11">
    <location>
        <begin position="141"/>
        <end position="223"/>
    </location>
</feature>
<evidence type="ECO:0000256" key="1">
    <source>
        <dbReference type="ARBA" id="ARBA00004496"/>
    </source>
</evidence>
<evidence type="ECO:0000259" key="11">
    <source>
        <dbReference type="SMART" id="SM00385"/>
    </source>
</evidence>
<dbReference type="InterPro" id="IPR042099">
    <property type="entry name" value="ANL_N_sf"/>
</dbReference>
<dbReference type="SMART" id="SM00385">
    <property type="entry name" value="CYCLIN"/>
    <property type="match status" value="2"/>
</dbReference>
<dbReference type="OrthoDB" id="1700726at2759"/>
<dbReference type="Pfam" id="PF00501">
    <property type="entry name" value="AMP-binding"/>
    <property type="match status" value="1"/>
</dbReference>
<dbReference type="Proteomes" id="UP000796880">
    <property type="component" value="Unassembled WGS sequence"/>
</dbReference>
<evidence type="ECO:0000256" key="9">
    <source>
        <dbReference type="RuleBase" id="RU000383"/>
    </source>
</evidence>
<dbReference type="AlphaFoldDB" id="A0A8K0HR54"/>
<organism evidence="12 13">
    <name type="scientific">Rhamnella rubrinervis</name>
    <dbReference type="NCBI Taxonomy" id="2594499"/>
    <lineage>
        <taxon>Eukaryota</taxon>
        <taxon>Viridiplantae</taxon>
        <taxon>Streptophyta</taxon>
        <taxon>Embryophyta</taxon>
        <taxon>Tracheophyta</taxon>
        <taxon>Spermatophyta</taxon>
        <taxon>Magnoliopsida</taxon>
        <taxon>eudicotyledons</taxon>
        <taxon>Gunneridae</taxon>
        <taxon>Pentapetalae</taxon>
        <taxon>rosids</taxon>
        <taxon>fabids</taxon>
        <taxon>Rosales</taxon>
        <taxon>Rhamnaceae</taxon>
        <taxon>rhamnoid group</taxon>
        <taxon>Rhamneae</taxon>
        <taxon>Rhamnella</taxon>
    </lineage>
</organism>
<evidence type="ECO:0000256" key="6">
    <source>
        <dbReference type="ARBA" id="ARBA00022832"/>
    </source>
</evidence>
<comment type="function">
    <text evidence="10">Catalyzes the conversion of long-chain fatty acids to their active form acyl-CoAs for both synthesis of cellular lipids, and degradation via beta-oxidation.</text>
</comment>
<keyword evidence="4 10" id="KW-0436">Ligase</keyword>
<evidence type="ECO:0000256" key="7">
    <source>
        <dbReference type="ARBA" id="ARBA00022840"/>
    </source>
</evidence>
<keyword evidence="5 10" id="KW-0547">Nucleotide-binding</keyword>
<dbReference type="InterPro" id="IPR013763">
    <property type="entry name" value="Cyclin-like_dom"/>
</dbReference>
<accession>A0A8K0HR54</accession>
<sequence length="1031" mass="114962">MSFTHKFRSQGGTIHDDHWSSLYRNNFRCKEHMNNFNSVRPDNGPSWKRRKFCASTWQDSGWHYYPPNSYDYAPSTCNDSLPPTRINVDTSTSTSCKRDRSKLDDEGPVFLSRDEIERYSPSRKDGIDALRETHLRYSYCAFLQNLGMRLELPQTTIGTAMVLCHRFFVRRSHACHDRFLIATAALFLASKSEETPRPLNNVLRASSEISHKQDMAFLSYLLPIDWFEQYRERVIEAEQMILTTLNFELNVQHPYAPLTSVLSKLGFSQSTLVNLALNLVSEGLRSSLWLQFKPHHIAAGATYLAAKFLNLDPASYQNIWQEFQATPAILQETVASMDSTIAQRRLKAINRHFIAADDSSSLLGPNPTAGEFLSEQGYSIVLPEKLQTGKWNVYRSARSPLKLVSRFPDHPEIGTLHDNFVHAVDTFRDYKYLGTRIRVDGTVGEYKWMTYGEAGTARSTIGSGLIYHGISKGSSIGLYFINRPEWLIVDHACSAYSYVSVPLYDTLGPDAVKYIVNHAIVQAIFCVPQTLNTLLSFLSDIPTVRLIVVVGGIDDLIPSLPPSTGVEVITYSKLLSQGCSSLQPFCPPNSDDVATICYTSGTTGTPKGAVLTHGNLIANSAGASMGIKFYPSDIYISYLPLAHIYERSNQVVVAYFGSAVGFYQGDNMKLIDDMAALRPTIFCSVPRLYNRIYASIINAVKTSGVLRERIFNAAYNAKKQAILNGKNPSPIWDKLVFNKIKERLGGRVRFMGSGASPLSPDVMDFLRICFGGRVAEGYGMTETSCVISSMDESDNVSGHVGSPNPACEIKLMDVPEMNYTSEDEPYPRGEICVRGPIVFHGYHKDEAQTREVIDEDGWLHTGDIGMWIQGGRLKIIDRKKNIFKLAQGEYVAPEKIENVYAKCKFIAQCFIYGDSLNSSLVAIVSVDQDVLKAWAASEGIKYEDLGQLCSDPGARAAVLADMDAVGREAQLRGFEFAKAVTLVLESFTMENGLLTPTFKVKRPQAKEYFAKSIAKMYAELSTSDPSPQKLL</sequence>
<dbReference type="InterPro" id="IPR036915">
    <property type="entry name" value="Cyclin-like_sf"/>
</dbReference>
<reference evidence="12" key="1">
    <citation type="submission" date="2020-03" db="EMBL/GenBank/DDBJ databases">
        <title>A high-quality chromosome-level genome assembly of a woody plant with both climbing and erect habits, Rhamnella rubrinervis.</title>
        <authorList>
            <person name="Lu Z."/>
            <person name="Yang Y."/>
            <person name="Zhu X."/>
            <person name="Sun Y."/>
        </authorList>
    </citation>
    <scope>NUCLEOTIDE SEQUENCE</scope>
    <source>
        <strain evidence="12">BYM</strain>
        <tissue evidence="12">Leaf</tissue>
    </source>
</reference>
<dbReference type="SUPFAM" id="SSF56801">
    <property type="entry name" value="Acetyl-CoA synthetase-like"/>
    <property type="match status" value="1"/>
</dbReference>
<dbReference type="EMBL" id="VOIH02000001">
    <property type="protein sequence ID" value="KAF3457166.1"/>
    <property type="molecule type" value="Genomic_DNA"/>
</dbReference>
<keyword evidence="10" id="KW-0443">Lipid metabolism</keyword>
<keyword evidence="9" id="KW-0195">Cyclin</keyword>
<dbReference type="GO" id="GO:0005783">
    <property type="term" value="C:endoplasmic reticulum"/>
    <property type="evidence" value="ECO:0007669"/>
    <property type="project" value="TreeGrafter"/>
</dbReference>
<dbReference type="Pfam" id="PF00134">
    <property type="entry name" value="Cyclin_N"/>
    <property type="match status" value="1"/>
</dbReference>
<evidence type="ECO:0000256" key="2">
    <source>
        <dbReference type="ARBA" id="ARBA00006432"/>
    </source>
</evidence>
<dbReference type="GO" id="GO:0004467">
    <property type="term" value="F:long-chain fatty acid-CoA ligase activity"/>
    <property type="evidence" value="ECO:0007669"/>
    <property type="project" value="UniProtKB-EC"/>
</dbReference>
<dbReference type="PANTHER" id="PTHR43272:SF33">
    <property type="entry name" value="AMP-BINDING DOMAIN-CONTAINING PROTEIN-RELATED"/>
    <property type="match status" value="1"/>
</dbReference>
<dbReference type="FunFam" id="1.10.472.10:FF:000212">
    <property type="entry name" value="Cyclin-T1-2"/>
    <property type="match status" value="1"/>
</dbReference>
<evidence type="ECO:0000256" key="5">
    <source>
        <dbReference type="ARBA" id="ARBA00022741"/>
    </source>
</evidence>
<keyword evidence="7 10" id="KW-0067">ATP-binding</keyword>
<keyword evidence="6 10" id="KW-0276">Fatty acid metabolism</keyword>
<comment type="similarity">
    <text evidence="2 10">Belongs to the ATP-dependent AMP-binding enzyme family.</text>
</comment>
<dbReference type="InterPro" id="IPR006671">
    <property type="entry name" value="Cyclin_N"/>
</dbReference>
<evidence type="ECO:0000313" key="12">
    <source>
        <dbReference type="EMBL" id="KAF3457166.1"/>
    </source>
</evidence>
<dbReference type="Gene3D" id="1.10.472.10">
    <property type="entry name" value="Cyclin-like"/>
    <property type="match status" value="2"/>
</dbReference>
<proteinExistence type="inferred from homology"/>
<evidence type="ECO:0000256" key="4">
    <source>
        <dbReference type="ARBA" id="ARBA00022598"/>
    </source>
</evidence>
<evidence type="ECO:0000256" key="8">
    <source>
        <dbReference type="ARBA" id="ARBA00026121"/>
    </source>
</evidence>
<dbReference type="PROSITE" id="PS00455">
    <property type="entry name" value="AMP_BINDING"/>
    <property type="match status" value="1"/>
</dbReference>
<dbReference type="InterPro" id="IPR000873">
    <property type="entry name" value="AMP-dep_synth/lig_dom"/>
</dbReference>
<comment type="subcellular location">
    <subcellularLocation>
        <location evidence="1">Cytoplasm</location>
    </subcellularLocation>
</comment>
<keyword evidence="13" id="KW-1185">Reference proteome</keyword>
<protein>
    <recommendedName>
        <fullName evidence="8 10">Long-chain-fatty-acid--CoA ligase</fullName>
        <ecNumber evidence="8 10">6.2.1.3</ecNumber>
    </recommendedName>
</protein>
<comment type="catalytic activity">
    <reaction evidence="10">
        <text>a long-chain fatty acid + ATP + CoA = a long-chain fatty acyl-CoA + AMP + diphosphate</text>
        <dbReference type="Rhea" id="RHEA:15421"/>
        <dbReference type="ChEBI" id="CHEBI:30616"/>
        <dbReference type="ChEBI" id="CHEBI:33019"/>
        <dbReference type="ChEBI" id="CHEBI:57287"/>
        <dbReference type="ChEBI" id="CHEBI:57560"/>
        <dbReference type="ChEBI" id="CHEBI:83139"/>
        <dbReference type="ChEBI" id="CHEBI:456215"/>
        <dbReference type="EC" id="6.2.1.3"/>
    </reaction>
</comment>
<dbReference type="InterPro" id="IPR020845">
    <property type="entry name" value="AMP-binding_CS"/>
</dbReference>
<dbReference type="CDD" id="cd05927">
    <property type="entry name" value="LC-FACS_euk"/>
    <property type="match status" value="1"/>
</dbReference>
<comment type="pathway">
    <text evidence="10">Lipid metabolism; fatty acid metabolism.</text>
</comment>
<evidence type="ECO:0000256" key="3">
    <source>
        <dbReference type="ARBA" id="ARBA00011177"/>
    </source>
</evidence>